<feature type="domain" description="CobW C-terminal" evidence="7">
    <location>
        <begin position="210"/>
        <end position="285"/>
    </location>
</feature>
<dbReference type="InterPro" id="IPR003495">
    <property type="entry name" value="CobW/HypB/UreG_nucleotide-bd"/>
</dbReference>
<comment type="catalytic activity">
    <reaction evidence="6">
        <text>GTP + H2O = GDP + phosphate + H(+)</text>
        <dbReference type="Rhea" id="RHEA:19669"/>
        <dbReference type="ChEBI" id="CHEBI:15377"/>
        <dbReference type="ChEBI" id="CHEBI:15378"/>
        <dbReference type="ChEBI" id="CHEBI:37565"/>
        <dbReference type="ChEBI" id="CHEBI:43474"/>
        <dbReference type="ChEBI" id="CHEBI:58189"/>
    </reaction>
    <physiologicalReaction direction="left-to-right" evidence="6">
        <dbReference type="Rhea" id="RHEA:19670"/>
    </physiologicalReaction>
</comment>
<dbReference type="Pfam" id="PF07683">
    <property type="entry name" value="CobW_C"/>
    <property type="match status" value="1"/>
</dbReference>
<dbReference type="Gene3D" id="3.30.1220.10">
    <property type="entry name" value="CobW-like, C-terminal domain"/>
    <property type="match status" value="1"/>
</dbReference>
<dbReference type="GO" id="GO:0000166">
    <property type="term" value="F:nucleotide binding"/>
    <property type="evidence" value="ECO:0007669"/>
    <property type="project" value="UniProtKB-KW"/>
</dbReference>
<sequence>MSIPLHLVTGFLGSGKSSFLDHFIRTHSGKSKIAIIQNEFSSVNVDGRRLRTGAGYDLLEINNGSVFCVCLLGSFIDSLAEFAAKHQPDLLLMEASGLSDPIGVGQVFQSGKLKGKVYLEHVWCLVDAVNFDRIPALKLRFEHQLRSADTIVVNKADLVGDKLAEIVAQVKSVNPFARVVSTSYGVVDPAGAKRALNLFPQEDPLGRPDIQSVVIRSNREISPEKLHEFVARIRQNCFRCKGFVKLEGGNFVFAQGVFSDFTTETVPAFTGPTELVLIGIFEQAENLQITYDEYCRRDF</sequence>
<dbReference type="InterPro" id="IPR051316">
    <property type="entry name" value="Zinc-reg_GTPase_activator"/>
</dbReference>
<proteinExistence type="inferred from homology"/>
<comment type="caution">
    <text evidence="8">The sequence shown here is derived from an EMBL/GenBank/DDBJ whole genome shotgun (WGS) entry which is preliminary data.</text>
</comment>
<dbReference type="Gene3D" id="3.40.50.300">
    <property type="entry name" value="P-loop containing nucleotide triphosphate hydrolases"/>
    <property type="match status" value="1"/>
</dbReference>
<keyword evidence="2" id="KW-0378">Hydrolase</keyword>
<name>A0AA41Y9N3_9BACT</name>
<evidence type="ECO:0000313" key="8">
    <source>
        <dbReference type="EMBL" id="MCW0481795.1"/>
    </source>
</evidence>
<evidence type="ECO:0000256" key="2">
    <source>
        <dbReference type="ARBA" id="ARBA00022801"/>
    </source>
</evidence>
<evidence type="ECO:0000256" key="6">
    <source>
        <dbReference type="ARBA" id="ARBA00049117"/>
    </source>
</evidence>
<reference evidence="8" key="1">
    <citation type="submission" date="2022-10" db="EMBL/GenBank/DDBJ databases">
        <title>Gaoshiqiia sediminis gen. nov., sp. nov., isolated from coastal sediment.</title>
        <authorList>
            <person name="Yu W.X."/>
            <person name="Mu D.S."/>
            <person name="Du J.Z."/>
            <person name="Liang Y.Q."/>
        </authorList>
    </citation>
    <scope>NUCLEOTIDE SEQUENCE</scope>
    <source>
        <strain evidence="8">A06</strain>
    </source>
</reference>
<dbReference type="InterPro" id="IPR036627">
    <property type="entry name" value="CobW-likC_sf"/>
</dbReference>
<dbReference type="InterPro" id="IPR027417">
    <property type="entry name" value="P-loop_NTPase"/>
</dbReference>
<dbReference type="Pfam" id="PF02492">
    <property type="entry name" value="cobW"/>
    <property type="match status" value="1"/>
</dbReference>
<keyword evidence="9" id="KW-1185">Reference proteome</keyword>
<dbReference type="SUPFAM" id="SSF52540">
    <property type="entry name" value="P-loop containing nucleoside triphosphate hydrolases"/>
    <property type="match status" value="1"/>
</dbReference>
<dbReference type="CDD" id="cd03112">
    <property type="entry name" value="CobW-like"/>
    <property type="match status" value="1"/>
</dbReference>
<dbReference type="EMBL" id="JAPAAF010000003">
    <property type="protein sequence ID" value="MCW0481795.1"/>
    <property type="molecule type" value="Genomic_DNA"/>
</dbReference>
<dbReference type="InterPro" id="IPR011629">
    <property type="entry name" value="CobW-like_C"/>
</dbReference>
<dbReference type="AlphaFoldDB" id="A0AA41Y9N3"/>
<comment type="similarity">
    <text evidence="4">Belongs to the SIMIBI class G3E GTPase family. ZNG1 subfamily.</text>
</comment>
<dbReference type="SUPFAM" id="SSF90002">
    <property type="entry name" value="Hypothetical protein YjiA, C-terminal domain"/>
    <property type="match status" value="1"/>
</dbReference>
<keyword evidence="1" id="KW-0547">Nucleotide-binding</keyword>
<evidence type="ECO:0000256" key="3">
    <source>
        <dbReference type="ARBA" id="ARBA00023186"/>
    </source>
</evidence>
<evidence type="ECO:0000256" key="5">
    <source>
        <dbReference type="ARBA" id="ARBA00045658"/>
    </source>
</evidence>
<organism evidence="8 9">
    <name type="scientific">Gaoshiqia sediminis</name>
    <dbReference type="NCBI Taxonomy" id="2986998"/>
    <lineage>
        <taxon>Bacteria</taxon>
        <taxon>Pseudomonadati</taxon>
        <taxon>Bacteroidota</taxon>
        <taxon>Bacteroidia</taxon>
        <taxon>Marinilabiliales</taxon>
        <taxon>Prolixibacteraceae</taxon>
        <taxon>Gaoshiqia</taxon>
    </lineage>
</organism>
<evidence type="ECO:0000313" key="9">
    <source>
        <dbReference type="Proteomes" id="UP001163821"/>
    </source>
</evidence>
<dbReference type="GO" id="GO:0005737">
    <property type="term" value="C:cytoplasm"/>
    <property type="evidence" value="ECO:0007669"/>
    <property type="project" value="TreeGrafter"/>
</dbReference>
<keyword evidence="3" id="KW-0143">Chaperone</keyword>
<evidence type="ECO:0000256" key="1">
    <source>
        <dbReference type="ARBA" id="ARBA00022741"/>
    </source>
</evidence>
<dbReference type="PANTHER" id="PTHR13748">
    <property type="entry name" value="COBW-RELATED"/>
    <property type="match status" value="1"/>
</dbReference>
<evidence type="ECO:0000256" key="4">
    <source>
        <dbReference type="ARBA" id="ARBA00034320"/>
    </source>
</evidence>
<gene>
    <name evidence="8" type="ORF">N2K84_03575</name>
</gene>
<accession>A0AA41Y9N3</accession>
<dbReference type="Proteomes" id="UP001163821">
    <property type="component" value="Unassembled WGS sequence"/>
</dbReference>
<evidence type="ECO:0000259" key="7">
    <source>
        <dbReference type="SMART" id="SM00833"/>
    </source>
</evidence>
<dbReference type="PANTHER" id="PTHR13748:SF62">
    <property type="entry name" value="COBW DOMAIN-CONTAINING PROTEIN"/>
    <property type="match status" value="1"/>
</dbReference>
<comment type="function">
    <text evidence="5">Zinc chaperone that directly transfers zinc cofactor to target proteins, thereby activating them. Zinc is transferred from the CXCC motif in the GTPase domain to the zinc binding site in target proteins in a process requiring GTP hydrolysis.</text>
</comment>
<dbReference type="SMART" id="SM00833">
    <property type="entry name" value="CobW_C"/>
    <property type="match status" value="1"/>
</dbReference>
<dbReference type="RefSeq" id="WP_282590405.1">
    <property type="nucleotide sequence ID" value="NZ_JAPAAF010000003.1"/>
</dbReference>
<protein>
    <submittedName>
        <fullName evidence="8">GTP-binding protein</fullName>
    </submittedName>
</protein>
<dbReference type="GO" id="GO:0016787">
    <property type="term" value="F:hydrolase activity"/>
    <property type="evidence" value="ECO:0007669"/>
    <property type="project" value="UniProtKB-KW"/>
</dbReference>